<dbReference type="RefSeq" id="XP_025413972.1">
    <property type="nucleotide sequence ID" value="XM_025558187.1"/>
</dbReference>
<proteinExistence type="inferred from homology"/>
<comment type="similarity">
    <text evidence="6">Belongs to the NALF family.</text>
</comment>
<dbReference type="Proteomes" id="UP000694846">
    <property type="component" value="Unplaced"/>
</dbReference>
<evidence type="ECO:0000313" key="10">
    <source>
        <dbReference type="Proteomes" id="UP000694846"/>
    </source>
</evidence>
<name>A0A8B8FT63_9HEMI</name>
<evidence type="ECO:0000256" key="2">
    <source>
        <dbReference type="ARBA" id="ARBA00022692"/>
    </source>
</evidence>
<gene>
    <name evidence="11" type="primary">LOC112686069</name>
</gene>
<feature type="region of interest" description="Disordered" evidence="7">
    <location>
        <begin position="97"/>
        <end position="162"/>
    </location>
</feature>
<keyword evidence="4 8" id="KW-0472">Membrane</keyword>
<evidence type="ECO:0000313" key="11">
    <source>
        <dbReference type="RefSeq" id="XP_025413972.1"/>
    </source>
</evidence>
<keyword evidence="10" id="KW-1185">Reference proteome</keyword>
<dbReference type="GO" id="GO:0005886">
    <property type="term" value="C:plasma membrane"/>
    <property type="evidence" value="ECO:0007669"/>
    <property type="project" value="TreeGrafter"/>
</dbReference>
<keyword evidence="2 8" id="KW-0812">Transmembrane</keyword>
<sequence>MRAASTGGGLVRLVVIWLVVLAALVMTAAGASSTSAAATVVTATATATAAAAAAAAAAAHKTATPPTAMSEPGGGNVTAGRAPCELVRVSLRKPACTGQISEGPGPPPPPPPRCPSCTRRSDNNNNYNNKNNKNNNNNINSNNNNYNNYNNNNNNKINNNNNNSNHECLEYARRELIPEMCPDDPTAYRSRPGRLSRYRLRHCCHHTVESVAQQPYGDRQSCYDRVNEALDLDDVAAAMSCQFDEVLARYDCNQMYSAKSCESCKDAYALWACAAVLPHWTRSTDEQGRHYRVNACQSVCLEAEQKCPWLLPVADDANPYAGEAAFTCIDPDIGYQMSSTNAPEDCCYEHCAEHRLCVRNSTACDRGDGRADQRPLCVEEVPLTVEESECTDFGPTGSSAATRPPTVTPPLLVALLLLLLLLATCAGTAAAAPTAAVT</sequence>
<feature type="transmembrane region" description="Helical" evidence="8">
    <location>
        <begin position="411"/>
        <end position="432"/>
    </location>
</feature>
<dbReference type="GeneID" id="112686069"/>
<evidence type="ECO:0000256" key="4">
    <source>
        <dbReference type="ARBA" id="ARBA00023136"/>
    </source>
</evidence>
<feature type="signal peptide" evidence="9">
    <location>
        <begin position="1"/>
        <end position="30"/>
    </location>
</feature>
<dbReference type="GO" id="GO:0098703">
    <property type="term" value="P:calcium ion import across plasma membrane"/>
    <property type="evidence" value="ECO:0007669"/>
    <property type="project" value="TreeGrafter"/>
</dbReference>
<dbReference type="InterPro" id="IPR055288">
    <property type="entry name" value="NALCN_aux_factor_1/2"/>
</dbReference>
<evidence type="ECO:0000256" key="9">
    <source>
        <dbReference type="SAM" id="SignalP"/>
    </source>
</evidence>
<dbReference type="PANTHER" id="PTHR15819:SF11">
    <property type="entry name" value="MID1, ISOFORM A"/>
    <property type="match status" value="1"/>
</dbReference>
<feature type="compositionally biased region" description="Pro residues" evidence="7">
    <location>
        <begin position="104"/>
        <end position="114"/>
    </location>
</feature>
<dbReference type="OrthoDB" id="10047996at2759"/>
<reference evidence="11" key="1">
    <citation type="submission" date="2025-08" db="UniProtKB">
        <authorList>
            <consortium name="RefSeq"/>
        </authorList>
    </citation>
    <scope>IDENTIFICATION</scope>
    <source>
        <tissue evidence="11">Whole body</tissue>
    </source>
</reference>
<evidence type="ECO:0000256" key="8">
    <source>
        <dbReference type="SAM" id="Phobius"/>
    </source>
</evidence>
<dbReference type="PANTHER" id="PTHR15819">
    <property type="entry name" value="TRANSMEMBRANE PROTEIN FAM155"/>
    <property type="match status" value="1"/>
</dbReference>
<evidence type="ECO:0000256" key="1">
    <source>
        <dbReference type="ARBA" id="ARBA00004141"/>
    </source>
</evidence>
<evidence type="ECO:0000256" key="7">
    <source>
        <dbReference type="SAM" id="MobiDB-lite"/>
    </source>
</evidence>
<feature type="compositionally biased region" description="Low complexity" evidence="7">
    <location>
        <begin position="123"/>
        <end position="162"/>
    </location>
</feature>
<evidence type="ECO:0000256" key="3">
    <source>
        <dbReference type="ARBA" id="ARBA00022989"/>
    </source>
</evidence>
<comment type="subcellular location">
    <subcellularLocation>
        <location evidence="1">Membrane</location>
        <topology evidence="1">Multi-pass membrane protein</topology>
    </subcellularLocation>
</comment>
<keyword evidence="9" id="KW-0732">Signal</keyword>
<organism evidence="10 11">
    <name type="scientific">Sipha flava</name>
    <name type="common">yellow sugarcane aphid</name>
    <dbReference type="NCBI Taxonomy" id="143950"/>
    <lineage>
        <taxon>Eukaryota</taxon>
        <taxon>Metazoa</taxon>
        <taxon>Ecdysozoa</taxon>
        <taxon>Arthropoda</taxon>
        <taxon>Hexapoda</taxon>
        <taxon>Insecta</taxon>
        <taxon>Pterygota</taxon>
        <taxon>Neoptera</taxon>
        <taxon>Paraneoptera</taxon>
        <taxon>Hemiptera</taxon>
        <taxon>Sternorrhyncha</taxon>
        <taxon>Aphidomorpha</taxon>
        <taxon>Aphidoidea</taxon>
        <taxon>Aphididae</taxon>
        <taxon>Sipha</taxon>
    </lineage>
</organism>
<evidence type="ECO:0000256" key="6">
    <source>
        <dbReference type="ARBA" id="ARBA00029445"/>
    </source>
</evidence>
<keyword evidence="3 8" id="KW-1133">Transmembrane helix</keyword>
<evidence type="ECO:0000256" key="5">
    <source>
        <dbReference type="ARBA" id="ARBA00023180"/>
    </source>
</evidence>
<dbReference type="AlphaFoldDB" id="A0A8B8FT63"/>
<dbReference type="GO" id="GO:0015275">
    <property type="term" value="F:stretch-activated, monoatomic cation-selective, calcium channel activity"/>
    <property type="evidence" value="ECO:0007669"/>
    <property type="project" value="TreeGrafter"/>
</dbReference>
<keyword evidence="5" id="KW-0325">Glycoprotein</keyword>
<feature type="chain" id="PRO_5034988571" evidence="9">
    <location>
        <begin position="31"/>
        <end position="438"/>
    </location>
</feature>
<accession>A0A8B8FT63</accession>
<protein>
    <submittedName>
        <fullName evidence="11">Uncharacterized protein LOC112686069</fullName>
    </submittedName>
</protein>